<gene>
    <name evidence="2" type="ORF">AMD00_18965</name>
</gene>
<organism evidence="2 3">
    <name type="scientific">Viridibacillus arvi</name>
    <dbReference type="NCBI Taxonomy" id="263475"/>
    <lineage>
        <taxon>Bacteria</taxon>
        <taxon>Bacillati</taxon>
        <taxon>Bacillota</taxon>
        <taxon>Bacilli</taxon>
        <taxon>Bacillales</taxon>
        <taxon>Caryophanaceae</taxon>
        <taxon>Viridibacillus</taxon>
    </lineage>
</organism>
<protein>
    <submittedName>
        <fullName evidence="2">Uncharacterized protein</fullName>
    </submittedName>
</protein>
<proteinExistence type="predicted"/>
<dbReference type="RefSeq" id="WP_053418601.1">
    <property type="nucleotide sequence ID" value="NZ_JBCMHV010000017.1"/>
</dbReference>
<comment type="caution">
    <text evidence="2">The sequence shown here is derived from an EMBL/GenBank/DDBJ whole genome shotgun (WGS) entry which is preliminary data.</text>
</comment>
<dbReference type="EMBL" id="LILB01000008">
    <property type="protein sequence ID" value="KOO47726.1"/>
    <property type="molecule type" value="Genomic_DNA"/>
</dbReference>
<dbReference type="OrthoDB" id="2390218at2"/>
<dbReference type="Proteomes" id="UP000036867">
    <property type="component" value="Unassembled WGS sequence"/>
</dbReference>
<keyword evidence="1" id="KW-0472">Membrane</keyword>
<name>A0A0M0L9E9_9BACL</name>
<accession>A0A0M0L9E9</accession>
<reference evidence="3" key="1">
    <citation type="submission" date="2015-08" db="EMBL/GenBank/DDBJ databases">
        <title>Fjat-10028 dsm 16317.</title>
        <authorList>
            <person name="Liu B."/>
            <person name="Wang J."/>
            <person name="Zhu Y."/>
            <person name="Liu G."/>
            <person name="Chen Q."/>
            <person name="Chen Z."/>
            <person name="Lan J."/>
            <person name="Che J."/>
            <person name="Ge C."/>
            <person name="Shi H."/>
            <person name="Pan Z."/>
            <person name="Liu X."/>
        </authorList>
    </citation>
    <scope>NUCLEOTIDE SEQUENCE [LARGE SCALE GENOMIC DNA]</scope>
    <source>
        <strain evidence="3">DSM 16317</strain>
    </source>
</reference>
<evidence type="ECO:0000313" key="2">
    <source>
        <dbReference type="EMBL" id="KOO47726.1"/>
    </source>
</evidence>
<keyword evidence="1" id="KW-1133">Transmembrane helix</keyword>
<dbReference type="PATRIC" id="fig|263475.3.peg.2640"/>
<dbReference type="STRING" id="263475.AMD00_18965"/>
<keyword evidence="3" id="KW-1185">Reference proteome</keyword>
<evidence type="ECO:0000256" key="1">
    <source>
        <dbReference type="SAM" id="Phobius"/>
    </source>
</evidence>
<keyword evidence="1" id="KW-0812">Transmembrane</keyword>
<sequence>MKTWVLNEFLYFPEDKSEYLPAAIELAIILVLCVAVFFTVKKMAKKQELKTKMLEEEILQNRQQDVKQNQSN</sequence>
<dbReference type="AlphaFoldDB" id="A0A0M0L9E9"/>
<dbReference type="GeneID" id="301138179"/>
<feature type="transmembrane region" description="Helical" evidence="1">
    <location>
        <begin position="20"/>
        <end position="40"/>
    </location>
</feature>
<evidence type="ECO:0000313" key="3">
    <source>
        <dbReference type="Proteomes" id="UP000036867"/>
    </source>
</evidence>